<dbReference type="EMBL" id="CP078145">
    <property type="protein sequence ID" value="QXN94428.1"/>
    <property type="molecule type" value="Genomic_DNA"/>
</dbReference>
<proteinExistence type="predicted"/>
<reference evidence="2 3" key="1">
    <citation type="submission" date="2021-07" db="EMBL/GenBank/DDBJ databases">
        <title>Whole Genome Sequence of Nocardia Iowensis.</title>
        <authorList>
            <person name="Lamm A."/>
            <person name="Collins-Fairclough A.M."/>
            <person name="Bunk B."/>
            <person name="Sproer C."/>
        </authorList>
    </citation>
    <scope>NUCLEOTIDE SEQUENCE [LARGE SCALE GENOMIC DNA]</scope>
    <source>
        <strain evidence="2 3">NRRL 5646</strain>
    </source>
</reference>
<feature type="domain" description="SnoaL-like" evidence="1">
    <location>
        <begin position="14"/>
        <end position="109"/>
    </location>
</feature>
<dbReference type="InterPro" id="IPR037401">
    <property type="entry name" value="SnoaL-like"/>
</dbReference>
<dbReference type="Pfam" id="PF12680">
    <property type="entry name" value="SnoaL_2"/>
    <property type="match status" value="1"/>
</dbReference>
<protein>
    <submittedName>
        <fullName evidence="2">Nuclear transport factor 2 family protein</fullName>
    </submittedName>
</protein>
<accession>A0ABX8RXN9</accession>
<dbReference type="RefSeq" id="WP_218476969.1">
    <property type="nucleotide sequence ID" value="NZ_BAABJN010000015.1"/>
</dbReference>
<name>A0ABX8RXN9_NOCIO</name>
<evidence type="ECO:0000259" key="1">
    <source>
        <dbReference type="Pfam" id="PF12680"/>
    </source>
</evidence>
<evidence type="ECO:0000313" key="3">
    <source>
        <dbReference type="Proteomes" id="UP000694257"/>
    </source>
</evidence>
<sequence>MTEDQLLHTDQLIHAYYDNLENGTASFDEQRLRQILAPDLRFEAPMAGRSVGAEGFIKGAAAFAETMRGMTMLEQLCTDQAAATLFDAEMPGGTVRVAEFFQIADSKIQSLRLLYDVHEYQARGGC</sequence>
<evidence type="ECO:0000313" key="2">
    <source>
        <dbReference type="EMBL" id="QXN94428.1"/>
    </source>
</evidence>
<dbReference type="Proteomes" id="UP000694257">
    <property type="component" value="Chromosome"/>
</dbReference>
<gene>
    <name evidence="2" type="ORF">KV110_16025</name>
</gene>
<keyword evidence="3" id="KW-1185">Reference proteome</keyword>
<organism evidence="2 3">
    <name type="scientific">Nocardia iowensis</name>
    <dbReference type="NCBI Taxonomy" id="204891"/>
    <lineage>
        <taxon>Bacteria</taxon>
        <taxon>Bacillati</taxon>
        <taxon>Actinomycetota</taxon>
        <taxon>Actinomycetes</taxon>
        <taxon>Mycobacteriales</taxon>
        <taxon>Nocardiaceae</taxon>
        <taxon>Nocardia</taxon>
    </lineage>
</organism>